<evidence type="ECO:0000256" key="2">
    <source>
        <dbReference type="PROSITE-ProRule" id="PRU00169"/>
    </source>
</evidence>
<dbReference type="GO" id="GO:0000155">
    <property type="term" value="F:phosphorelay sensor kinase activity"/>
    <property type="evidence" value="ECO:0007669"/>
    <property type="project" value="InterPro"/>
</dbReference>
<dbReference type="InterPro" id="IPR005467">
    <property type="entry name" value="His_kinase_dom"/>
</dbReference>
<reference evidence="5" key="1">
    <citation type="journal article" date="2020" name="Stud. Mycol.">
        <title>101 Dothideomycetes genomes: a test case for predicting lifestyles and emergence of pathogens.</title>
        <authorList>
            <person name="Haridas S."/>
            <person name="Albert R."/>
            <person name="Binder M."/>
            <person name="Bloem J."/>
            <person name="Labutti K."/>
            <person name="Salamov A."/>
            <person name="Andreopoulos B."/>
            <person name="Baker S."/>
            <person name="Barry K."/>
            <person name="Bills G."/>
            <person name="Bluhm B."/>
            <person name="Cannon C."/>
            <person name="Castanera R."/>
            <person name="Culley D."/>
            <person name="Daum C."/>
            <person name="Ezra D."/>
            <person name="Gonzalez J."/>
            <person name="Henrissat B."/>
            <person name="Kuo A."/>
            <person name="Liang C."/>
            <person name="Lipzen A."/>
            <person name="Lutzoni F."/>
            <person name="Magnuson J."/>
            <person name="Mondo S."/>
            <person name="Nolan M."/>
            <person name="Ohm R."/>
            <person name="Pangilinan J."/>
            <person name="Park H.-J."/>
            <person name="Ramirez L."/>
            <person name="Alfaro M."/>
            <person name="Sun H."/>
            <person name="Tritt A."/>
            <person name="Yoshinaga Y."/>
            <person name="Zwiers L.-H."/>
            <person name="Turgeon B."/>
            <person name="Goodwin S."/>
            <person name="Spatafora J."/>
            <person name="Crous P."/>
            <person name="Grigoriev I."/>
        </authorList>
    </citation>
    <scope>NUCLEOTIDE SEQUENCE</scope>
    <source>
        <strain evidence="5">CBS 113818</strain>
    </source>
</reference>
<name>A0A6A7ACF8_9PLEO</name>
<dbReference type="SUPFAM" id="SSF55874">
    <property type="entry name" value="ATPase domain of HSP90 chaperone/DNA topoisomerase II/histidine kinase"/>
    <property type="match status" value="1"/>
</dbReference>
<feature type="domain" description="Response regulatory" evidence="4">
    <location>
        <begin position="909"/>
        <end position="1045"/>
    </location>
</feature>
<dbReference type="SUPFAM" id="SSF55781">
    <property type="entry name" value="GAF domain-like"/>
    <property type="match status" value="1"/>
</dbReference>
<dbReference type="Gene3D" id="1.10.287.130">
    <property type="match status" value="1"/>
</dbReference>
<dbReference type="SUPFAM" id="SSF52172">
    <property type="entry name" value="CheY-like"/>
    <property type="match status" value="1"/>
</dbReference>
<evidence type="ECO:0000259" key="4">
    <source>
        <dbReference type="PROSITE" id="PS50110"/>
    </source>
</evidence>
<keyword evidence="6" id="KW-1185">Reference proteome</keyword>
<gene>
    <name evidence="5" type="ORF">CC86DRAFT_343007</name>
</gene>
<dbReference type="SMART" id="SM00448">
    <property type="entry name" value="REC"/>
    <property type="match status" value="1"/>
</dbReference>
<dbReference type="InterPro" id="IPR036097">
    <property type="entry name" value="HisK_dim/P_sf"/>
</dbReference>
<dbReference type="InterPro" id="IPR036890">
    <property type="entry name" value="HATPase_C_sf"/>
</dbReference>
<dbReference type="PANTHER" id="PTHR43719">
    <property type="entry name" value="TWO-COMPONENT HISTIDINE KINASE"/>
    <property type="match status" value="1"/>
</dbReference>
<dbReference type="InterPro" id="IPR035965">
    <property type="entry name" value="PAS-like_dom_sf"/>
</dbReference>
<dbReference type="Pfam" id="PF02518">
    <property type="entry name" value="HATPase_c"/>
    <property type="match status" value="1"/>
</dbReference>
<dbReference type="Gene3D" id="3.40.50.2300">
    <property type="match status" value="1"/>
</dbReference>
<dbReference type="PROSITE" id="PS50109">
    <property type="entry name" value="HIS_KIN"/>
    <property type="match status" value="1"/>
</dbReference>
<proteinExistence type="predicted"/>
<evidence type="ECO:0000313" key="5">
    <source>
        <dbReference type="EMBL" id="KAF2830357.1"/>
    </source>
</evidence>
<dbReference type="SMART" id="SM00387">
    <property type="entry name" value="HATPase_c"/>
    <property type="match status" value="1"/>
</dbReference>
<feature type="modified residue" description="4-aspartylphosphate" evidence="2">
    <location>
        <position position="975"/>
    </location>
</feature>
<dbReference type="AlphaFoldDB" id="A0A6A7ACF8"/>
<protein>
    <recommendedName>
        <fullName evidence="7">Aerobic respiration control sensor protein arcB</fullName>
    </recommendedName>
</protein>
<evidence type="ECO:0000259" key="3">
    <source>
        <dbReference type="PROSITE" id="PS50109"/>
    </source>
</evidence>
<dbReference type="InterPro" id="IPR003661">
    <property type="entry name" value="HisK_dim/P_dom"/>
</dbReference>
<evidence type="ECO:0000256" key="1">
    <source>
        <dbReference type="ARBA" id="ARBA00022553"/>
    </source>
</evidence>
<dbReference type="InterPro" id="IPR050956">
    <property type="entry name" value="2C_system_His_kinase"/>
</dbReference>
<dbReference type="InterPro" id="IPR001789">
    <property type="entry name" value="Sig_transdc_resp-reg_receiver"/>
</dbReference>
<dbReference type="Gene3D" id="3.30.565.10">
    <property type="entry name" value="Histidine kinase-like ATPase, C-terminal domain"/>
    <property type="match status" value="1"/>
</dbReference>
<evidence type="ECO:0000313" key="6">
    <source>
        <dbReference type="Proteomes" id="UP000799424"/>
    </source>
</evidence>
<dbReference type="Pfam" id="PF00072">
    <property type="entry name" value="Response_reg"/>
    <property type="match status" value="1"/>
</dbReference>
<dbReference type="InterPro" id="IPR004358">
    <property type="entry name" value="Sig_transdc_His_kin-like_C"/>
</dbReference>
<dbReference type="Gene3D" id="3.30.450.20">
    <property type="entry name" value="PAS domain"/>
    <property type="match status" value="2"/>
</dbReference>
<dbReference type="InterPro" id="IPR003594">
    <property type="entry name" value="HATPase_dom"/>
</dbReference>
<dbReference type="SMART" id="SM00388">
    <property type="entry name" value="HisKA"/>
    <property type="match status" value="1"/>
</dbReference>
<dbReference type="PROSITE" id="PS50110">
    <property type="entry name" value="RESPONSE_REGULATORY"/>
    <property type="match status" value="1"/>
</dbReference>
<dbReference type="OrthoDB" id="60033at2759"/>
<organism evidence="5 6">
    <name type="scientific">Ophiobolus disseminans</name>
    <dbReference type="NCBI Taxonomy" id="1469910"/>
    <lineage>
        <taxon>Eukaryota</taxon>
        <taxon>Fungi</taxon>
        <taxon>Dikarya</taxon>
        <taxon>Ascomycota</taxon>
        <taxon>Pezizomycotina</taxon>
        <taxon>Dothideomycetes</taxon>
        <taxon>Pleosporomycetidae</taxon>
        <taxon>Pleosporales</taxon>
        <taxon>Pleosporineae</taxon>
        <taxon>Phaeosphaeriaceae</taxon>
        <taxon>Ophiobolus</taxon>
    </lineage>
</organism>
<keyword evidence="1 2" id="KW-0597">Phosphoprotein</keyword>
<dbReference type="PANTHER" id="PTHR43719:SF31">
    <property type="entry name" value="HISTIDINE KINASE"/>
    <property type="match status" value="1"/>
</dbReference>
<dbReference type="Proteomes" id="UP000799424">
    <property type="component" value="Unassembled WGS sequence"/>
</dbReference>
<dbReference type="EMBL" id="MU006219">
    <property type="protein sequence ID" value="KAF2830357.1"/>
    <property type="molecule type" value="Genomic_DNA"/>
</dbReference>
<dbReference type="CDD" id="cd00082">
    <property type="entry name" value="HisKA"/>
    <property type="match status" value="1"/>
</dbReference>
<dbReference type="SUPFAM" id="SSF47384">
    <property type="entry name" value="Homodimeric domain of signal transducing histidine kinase"/>
    <property type="match status" value="1"/>
</dbReference>
<feature type="domain" description="Histidine kinase" evidence="3">
    <location>
        <begin position="596"/>
        <end position="868"/>
    </location>
</feature>
<evidence type="ECO:0008006" key="7">
    <source>
        <dbReference type="Google" id="ProtNLM"/>
    </source>
</evidence>
<accession>A0A6A7ACF8</accession>
<dbReference type="CDD" id="cd17546">
    <property type="entry name" value="REC_hyHK_CKI1_RcsC-like"/>
    <property type="match status" value="1"/>
</dbReference>
<dbReference type="PRINTS" id="PR00344">
    <property type="entry name" value="BCTRLSENSOR"/>
</dbReference>
<dbReference type="SUPFAM" id="SSF55785">
    <property type="entry name" value="PYP-like sensor domain (PAS domain)"/>
    <property type="match status" value="1"/>
</dbReference>
<dbReference type="InterPro" id="IPR011006">
    <property type="entry name" value="CheY-like_superfamily"/>
</dbReference>
<sequence>MDMSAIAQSLSFFGITQSHDEHGKHKWRIDIAPNEAGSRPSVAYFDPMLKQWRVDDPTNDKPADSLPTTNTAMQRSACSLQIHGINWMDSLRPSKHTDLFRNLDWAATPLGPGTNWSHSLRLYTHMLFSDSRAAAIYWGPKRIAIYNENLPPLIGGVHPPLMTRSLEDDMPGLWEPFASLFRAVENGNHRVVQNGFDLSIPRDGHLEERWWDVCLISLNDDEGGYGGAYFSWIEVTRMTLLDRRTNLVNRLGQSSLLSASSVWQHIYDVFKDCPRDISMAIMYSADEDNPREGLLSLEHSLGLGPGYVAAPDKLELLSTNGGAALASLLLHAQESSEEFVVFDTSKKNVHTSILENIDWLGFGEKSRHVVIIPLRTRKQIKGYIVLGLNPRRDFDADHKQFVKELARQLRELMTRVTTEEETQKREAYLLTELSDIERRSSRLAAIVPTGIYELASDGTLRWANIQFYNILGVPQEYRNSQSFSWMDYILPDDHDKATRKMMKCLTDPTNAVEISDSLRLKRRYEPPHMSQDQRPIEGTSWIMYAATPDLKNDGTIHGLLGSLTDISHLKWSEQQHIRNAENARRDKQRQEEFIDVTSHEMRNPLSAITQCADSVIFSLEEAKNTVDAQALLEIVKVNAEAAESILFCATHQRRIIDDVLTLGKLDSELLTIYPAAFRPIDLLEQAMQMFKTEFSVNMVEVQMAMDEPLAVSRDSAVYGDSSRLMQVLVNLLTNAIKFTITQQTRNITLRHGSSHSVPSAELFGPGFVWHSTDKSRPDLTQDADCGQGDVVYLYYAVADSGKGILPEFLDKVFSKFEQADRRTHTQYGGSGLGLYISRELTEMQGGRIGIKSSDGIGSTFAFYTKARRQEMARTERHAPQLARTAPAVRPVNPGNVVDTTTPPIVSIYSILLVEDNLLNQKVLAKQLTKTGCNVRVSNNGGEAIDAVLRMYGLPVEFDTPSSQNALPYFDCILMDWEMPVCDGLKATRRIREIEVQQDQACNIIIGVTANAREEQIAMALEAGMDTVVSKPFRVAELMKRIRELVSLKE</sequence>
<dbReference type="Pfam" id="PF00512">
    <property type="entry name" value="HisKA"/>
    <property type="match status" value="1"/>
</dbReference>